<keyword evidence="7" id="KW-1185">Reference proteome</keyword>
<dbReference type="InterPro" id="IPR003593">
    <property type="entry name" value="AAA+_ATPase"/>
</dbReference>
<evidence type="ECO:0000256" key="2">
    <source>
        <dbReference type="ARBA" id="ARBA00022448"/>
    </source>
</evidence>
<accession>A0ABW6ZBU1</accession>
<protein>
    <submittedName>
        <fullName evidence="6">ATP-binding cassette domain-containing protein</fullName>
    </submittedName>
</protein>
<comment type="similarity">
    <text evidence="1">Belongs to the ABC transporter superfamily.</text>
</comment>
<feature type="domain" description="ABC transporter" evidence="5">
    <location>
        <begin position="6"/>
        <end position="250"/>
    </location>
</feature>
<dbReference type="PANTHER" id="PTHR45772">
    <property type="entry name" value="CONSERVED COMPONENT OF ABC TRANSPORTER FOR NATURAL AMINO ACIDS-RELATED"/>
    <property type="match status" value="1"/>
</dbReference>
<dbReference type="PANTHER" id="PTHR45772:SF9">
    <property type="entry name" value="CONSERVED COMPONENT OF ABC TRANSPORTER FOR NATURAL AMINO ACIDS"/>
    <property type="match status" value="1"/>
</dbReference>
<dbReference type="PROSITE" id="PS50893">
    <property type="entry name" value="ABC_TRANSPORTER_2"/>
    <property type="match status" value="1"/>
</dbReference>
<name>A0ABW6ZBU1_9HYPH</name>
<organism evidence="6 7">
    <name type="scientific">Xanthobacter aminoxidans</name>
    <dbReference type="NCBI Taxonomy" id="186280"/>
    <lineage>
        <taxon>Bacteria</taxon>
        <taxon>Pseudomonadati</taxon>
        <taxon>Pseudomonadota</taxon>
        <taxon>Alphaproteobacteria</taxon>
        <taxon>Hyphomicrobiales</taxon>
        <taxon>Xanthobacteraceae</taxon>
        <taxon>Xanthobacter</taxon>
    </lineage>
</organism>
<dbReference type="InterPro" id="IPR027417">
    <property type="entry name" value="P-loop_NTPase"/>
</dbReference>
<comment type="caution">
    <text evidence="6">The sequence shown here is derived from an EMBL/GenBank/DDBJ whole genome shotgun (WGS) entry which is preliminary data.</text>
</comment>
<keyword evidence="2" id="KW-0813">Transport</keyword>
<dbReference type="Gene3D" id="3.40.50.300">
    <property type="entry name" value="P-loop containing nucleotide triphosphate hydrolases"/>
    <property type="match status" value="1"/>
</dbReference>
<evidence type="ECO:0000313" key="6">
    <source>
        <dbReference type="EMBL" id="MFG1251253.1"/>
    </source>
</evidence>
<keyword evidence="4 6" id="KW-0067">ATP-binding</keyword>
<sequence length="257" mass="27328">MIEMLLRALNITKRYGAFTALAGVSFDISKGEVVAVVGPNGAGKTTLVNTLSGLFMPDEGGVMFEGRPVAGLGASALALRGLARSFQLVTIYPSFTVAEMISVGAFARAGQTFRLLRPSATCRREQAQVREVAAAFGLEHRLETTCSALSQGEKKLVDIASALTLRPRLMLLDEPTSGISSADKDRIMETLLAAAQRLGVESLVLVEHDMELIARYATRVIGLKAGSLVADMPPDAFFRDPAVIETLVGKVPHNALG</sequence>
<dbReference type="PROSITE" id="PS00211">
    <property type="entry name" value="ABC_TRANSPORTER_1"/>
    <property type="match status" value="1"/>
</dbReference>
<dbReference type="InterPro" id="IPR017871">
    <property type="entry name" value="ABC_transporter-like_CS"/>
</dbReference>
<dbReference type="SMART" id="SM00382">
    <property type="entry name" value="AAA"/>
    <property type="match status" value="1"/>
</dbReference>
<proteinExistence type="inferred from homology"/>
<evidence type="ECO:0000256" key="1">
    <source>
        <dbReference type="ARBA" id="ARBA00005417"/>
    </source>
</evidence>
<dbReference type="RefSeq" id="WP_029557838.1">
    <property type="nucleotide sequence ID" value="NZ_JBAFUR010000001.1"/>
</dbReference>
<gene>
    <name evidence="6" type="ORF">V5F30_03500</name>
</gene>
<dbReference type="SUPFAM" id="SSF52540">
    <property type="entry name" value="P-loop containing nucleoside triphosphate hydrolases"/>
    <property type="match status" value="1"/>
</dbReference>
<evidence type="ECO:0000256" key="3">
    <source>
        <dbReference type="ARBA" id="ARBA00022741"/>
    </source>
</evidence>
<evidence type="ECO:0000256" key="4">
    <source>
        <dbReference type="ARBA" id="ARBA00022840"/>
    </source>
</evidence>
<keyword evidence="3" id="KW-0547">Nucleotide-binding</keyword>
<dbReference type="EMBL" id="JBAFUR010000001">
    <property type="protein sequence ID" value="MFG1251253.1"/>
    <property type="molecule type" value="Genomic_DNA"/>
</dbReference>
<dbReference type="Proteomes" id="UP001604043">
    <property type="component" value="Unassembled WGS sequence"/>
</dbReference>
<dbReference type="InterPro" id="IPR051120">
    <property type="entry name" value="ABC_AA/LPS_Transport"/>
</dbReference>
<evidence type="ECO:0000259" key="5">
    <source>
        <dbReference type="PROSITE" id="PS50893"/>
    </source>
</evidence>
<evidence type="ECO:0000313" key="7">
    <source>
        <dbReference type="Proteomes" id="UP001604043"/>
    </source>
</evidence>
<dbReference type="Pfam" id="PF00005">
    <property type="entry name" value="ABC_tran"/>
    <property type="match status" value="1"/>
</dbReference>
<dbReference type="InterPro" id="IPR003439">
    <property type="entry name" value="ABC_transporter-like_ATP-bd"/>
</dbReference>
<dbReference type="GO" id="GO:0005524">
    <property type="term" value="F:ATP binding"/>
    <property type="evidence" value="ECO:0007669"/>
    <property type="project" value="UniProtKB-KW"/>
</dbReference>
<reference evidence="6 7" key="1">
    <citation type="submission" date="2024-02" db="EMBL/GenBank/DDBJ databases">
        <title>Expansion and revision of Xanthobacter and proposal of Roseixanthobacter gen. nov.</title>
        <authorList>
            <person name="Soltysiak M.P.M."/>
            <person name="Jalihal A."/>
            <person name="Ory A."/>
            <person name="Chrisophersen C."/>
            <person name="Lee A.D."/>
            <person name="Boulton J."/>
            <person name="Springer M."/>
        </authorList>
    </citation>
    <scope>NUCLEOTIDE SEQUENCE [LARGE SCALE GENOMIC DNA]</scope>
    <source>
        <strain evidence="6 7">CB5</strain>
    </source>
</reference>